<dbReference type="RefSeq" id="WP_157751580.1">
    <property type="nucleotide sequence ID" value="NZ_BOMJ01000001.1"/>
</dbReference>
<protein>
    <submittedName>
        <fullName evidence="1">Uncharacterized protein</fullName>
    </submittedName>
</protein>
<dbReference type="Proteomes" id="UP000198688">
    <property type="component" value="Chromosome I"/>
</dbReference>
<organism evidence="1 2">
    <name type="scientific">Actinoplanes derwentensis</name>
    <dbReference type="NCBI Taxonomy" id="113562"/>
    <lineage>
        <taxon>Bacteria</taxon>
        <taxon>Bacillati</taxon>
        <taxon>Actinomycetota</taxon>
        <taxon>Actinomycetes</taxon>
        <taxon>Micromonosporales</taxon>
        <taxon>Micromonosporaceae</taxon>
        <taxon>Actinoplanes</taxon>
    </lineage>
</organism>
<gene>
    <name evidence="1" type="ORF">SAMN04489716_3016</name>
</gene>
<accession>A0A1H1YVJ6</accession>
<evidence type="ECO:0000313" key="1">
    <source>
        <dbReference type="EMBL" id="SDT25392.1"/>
    </source>
</evidence>
<dbReference type="STRING" id="113562.SAMN04489716_3016"/>
<sequence length="320" mass="34454">MGSGGGRFDPEWIRAHAGHLDVLRLRLGRIGETVAQFEQDQAAFGRLVGWILTGLGERHVRHGELIAYVAETLGLFVSGLHRVADGRQRLSELIGVPEDGAEPEPEPQSRPAAAIIADVLETVEMREWVEPQLETVPVAEFVLPVPDGFALLRATGLDCALDTIDALRRMLDDLTGMPEVVAKQAGDWGAMAAELQQIGDELERCLDEDFGGVDRADVRAYLAMMANNVEALRGLSAISTAMTMVTRAAGDLVLLTRDIVRGVIGDLVARVIVWSTDPVVVPLPVLAARLGSVVATAWRVDAYLKALVNSVANLSRSIDG</sequence>
<proteinExistence type="predicted"/>
<dbReference type="OrthoDB" id="5069709at2"/>
<dbReference type="EMBL" id="LT629758">
    <property type="protein sequence ID" value="SDT25392.1"/>
    <property type="molecule type" value="Genomic_DNA"/>
</dbReference>
<reference evidence="1 2" key="1">
    <citation type="submission" date="2016-10" db="EMBL/GenBank/DDBJ databases">
        <authorList>
            <person name="de Groot N.N."/>
        </authorList>
    </citation>
    <scope>NUCLEOTIDE SEQUENCE [LARGE SCALE GENOMIC DNA]</scope>
    <source>
        <strain evidence="1 2">DSM 43941</strain>
    </source>
</reference>
<name>A0A1H1YVJ6_9ACTN</name>
<keyword evidence="2" id="KW-1185">Reference proteome</keyword>
<dbReference type="AlphaFoldDB" id="A0A1H1YVJ6"/>
<evidence type="ECO:0000313" key="2">
    <source>
        <dbReference type="Proteomes" id="UP000198688"/>
    </source>
</evidence>